<dbReference type="InterPro" id="IPR002634">
    <property type="entry name" value="BolA"/>
</dbReference>
<dbReference type="PANTHER" id="PTHR46229:SF2">
    <property type="entry name" value="BOLA-LIKE PROTEIN 1"/>
    <property type="match status" value="1"/>
</dbReference>
<dbReference type="Gene3D" id="3.30.300.90">
    <property type="entry name" value="BolA-like"/>
    <property type="match status" value="1"/>
</dbReference>
<dbReference type="InterPro" id="IPR036065">
    <property type="entry name" value="BolA-like_sf"/>
</dbReference>
<dbReference type="Proteomes" id="UP001304071">
    <property type="component" value="Chromosome 1"/>
</dbReference>
<evidence type="ECO:0000313" key="3">
    <source>
        <dbReference type="EMBL" id="WPC74715.1"/>
    </source>
</evidence>
<dbReference type="SUPFAM" id="SSF82657">
    <property type="entry name" value="BolA-like"/>
    <property type="match status" value="1"/>
</dbReference>
<evidence type="ECO:0000313" key="4">
    <source>
        <dbReference type="Proteomes" id="UP001304071"/>
    </source>
</evidence>
<gene>
    <name evidence="3" type="ORF">R8Z52_05720</name>
</gene>
<dbReference type="EMBL" id="CP138203">
    <property type="protein sequence ID" value="WPC74715.1"/>
    <property type="molecule type" value="Genomic_DNA"/>
</dbReference>
<sequence length="101" mass="11505">MIQEVIETKLHNEFAPEYLSVVNESYMHNVPPGAESHFKVVVVSQKFENLKLIARHRLVNQLLAEELIHHIHALAIHTYTPEEWKERASGSPDSPMCVGGH</sequence>
<dbReference type="Pfam" id="PF01722">
    <property type="entry name" value="BolA"/>
    <property type="match status" value="1"/>
</dbReference>
<name>A0ABZ0QFW6_9VIBR</name>
<comment type="similarity">
    <text evidence="1 2">Belongs to the BolA/IbaG family.</text>
</comment>
<accession>A0ABZ0QFW6</accession>
<dbReference type="PIRSF" id="PIRSF003113">
    <property type="entry name" value="BolA"/>
    <property type="match status" value="1"/>
</dbReference>
<dbReference type="RefSeq" id="WP_261895007.1">
    <property type="nucleotide sequence ID" value="NZ_AP024895.1"/>
</dbReference>
<reference evidence="3 4" key="1">
    <citation type="submission" date="2023-11" db="EMBL/GenBank/DDBJ databases">
        <title>Plant-associative lifestyle of Vibrio porteresiae and its evolutionary dynamics.</title>
        <authorList>
            <person name="Rameshkumar N."/>
            <person name="Kirti K."/>
        </authorList>
    </citation>
    <scope>NUCLEOTIDE SEQUENCE [LARGE SCALE GENOMIC DNA]</scope>
    <source>
        <strain evidence="3 4">MSSRF30</strain>
    </source>
</reference>
<dbReference type="InterPro" id="IPR050961">
    <property type="entry name" value="BolA/IbaG_stress_morph_reg"/>
</dbReference>
<evidence type="ECO:0000256" key="1">
    <source>
        <dbReference type="ARBA" id="ARBA00005578"/>
    </source>
</evidence>
<organism evidence="3 4">
    <name type="scientific">Vibrio porteresiae DSM 19223</name>
    <dbReference type="NCBI Taxonomy" id="1123496"/>
    <lineage>
        <taxon>Bacteria</taxon>
        <taxon>Pseudomonadati</taxon>
        <taxon>Pseudomonadota</taxon>
        <taxon>Gammaproteobacteria</taxon>
        <taxon>Vibrionales</taxon>
        <taxon>Vibrionaceae</taxon>
        <taxon>Vibrio</taxon>
    </lineage>
</organism>
<proteinExistence type="inferred from homology"/>
<protein>
    <submittedName>
        <fullName evidence="3">BolA/IbaG family iron-sulfur metabolism protein</fullName>
    </submittedName>
</protein>
<dbReference type="PANTHER" id="PTHR46229">
    <property type="entry name" value="BOLA TRANSCRIPTION REGULATOR"/>
    <property type="match status" value="1"/>
</dbReference>
<evidence type="ECO:0000256" key="2">
    <source>
        <dbReference type="RuleBase" id="RU003860"/>
    </source>
</evidence>
<keyword evidence="4" id="KW-1185">Reference proteome</keyword>